<proteinExistence type="predicted"/>
<organism evidence="2 3">
    <name type="scientific">Caulobacter rhizosphaerae</name>
    <dbReference type="NCBI Taxonomy" id="2010972"/>
    <lineage>
        <taxon>Bacteria</taxon>
        <taxon>Pseudomonadati</taxon>
        <taxon>Pseudomonadota</taxon>
        <taxon>Alphaproteobacteria</taxon>
        <taxon>Caulobacterales</taxon>
        <taxon>Caulobacteraceae</taxon>
        <taxon>Caulobacter</taxon>
    </lineage>
</organism>
<comment type="caution">
    <text evidence="2">The sequence shown here is derived from an EMBL/GenBank/DDBJ whole genome shotgun (WGS) entry which is preliminary data.</text>
</comment>
<evidence type="ECO:0000313" key="2">
    <source>
        <dbReference type="EMBL" id="MDR6532628.1"/>
    </source>
</evidence>
<evidence type="ECO:0000313" key="3">
    <source>
        <dbReference type="Proteomes" id="UP001262754"/>
    </source>
</evidence>
<evidence type="ECO:0008006" key="4">
    <source>
        <dbReference type="Google" id="ProtNLM"/>
    </source>
</evidence>
<dbReference type="EMBL" id="JAVDRL010000009">
    <property type="protein sequence ID" value="MDR6532628.1"/>
    <property type="molecule type" value="Genomic_DNA"/>
</dbReference>
<name>A0ABU1N2G2_9CAUL</name>
<reference evidence="2 3" key="1">
    <citation type="submission" date="2023-07" db="EMBL/GenBank/DDBJ databases">
        <title>Sorghum-associated microbial communities from plants grown in Nebraska, USA.</title>
        <authorList>
            <person name="Schachtman D."/>
        </authorList>
    </citation>
    <scope>NUCLEOTIDE SEQUENCE [LARGE SCALE GENOMIC DNA]</scope>
    <source>
        <strain evidence="2 3">DS2154</strain>
    </source>
</reference>
<dbReference type="Proteomes" id="UP001262754">
    <property type="component" value="Unassembled WGS sequence"/>
</dbReference>
<gene>
    <name evidence="2" type="ORF">J2800_003386</name>
</gene>
<feature type="signal peptide" evidence="1">
    <location>
        <begin position="1"/>
        <end position="22"/>
    </location>
</feature>
<feature type="chain" id="PRO_5045999654" description="WG repeat protein" evidence="1">
    <location>
        <begin position="23"/>
        <end position="236"/>
    </location>
</feature>
<dbReference type="RefSeq" id="WP_310033231.1">
    <property type="nucleotide sequence ID" value="NZ_JAVDRL010000009.1"/>
</dbReference>
<keyword evidence="3" id="KW-1185">Reference proteome</keyword>
<accession>A0ABU1N2G2</accession>
<evidence type="ECO:0000256" key="1">
    <source>
        <dbReference type="SAM" id="SignalP"/>
    </source>
</evidence>
<protein>
    <recommendedName>
        <fullName evidence="4">WG repeat protein</fullName>
    </recommendedName>
</protein>
<keyword evidence="1" id="KW-0732">Signal</keyword>
<sequence length="236" mass="25389">MRSVFLAGVALVSALAAQPATAAPDLDLRDNYAHRRCHGGENAGEGLTVGVPGQEAKAIAASQGRVKRSGKVLTLGKVRLKTRMVDGDGDGGEEFEYLGGWARSGLEVVFVLRYEDLAWRLIDPRSGQSIEMGGPPLASPSGKAIAAVGDDSLINEFNGIEIVDYKDGRFESQAIDADYACDPVWLSDEVLQLKVLSPKYRDRNGELLAGELPPSAWRTTKVVRKNGEWTLVAPKP</sequence>